<reference evidence="1 2" key="1">
    <citation type="journal article" date="2019" name="Nat. Ecol. Evol.">
        <title>Megaphylogeny resolves global patterns of mushroom evolution.</title>
        <authorList>
            <person name="Varga T."/>
            <person name="Krizsan K."/>
            <person name="Foldi C."/>
            <person name="Dima B."/>
            <person name="Sanchez-Garcia M."/>
            <person name="Sanchez-Ramirez S."/>
            <person name="Szollosi G.J."/>
            <person name="Szarkandi J.G."/>
            <person name="Papp V."/>
            <person name="Albert L."/>
            <person name="Andreopoulos W."/>
            <person name="Angelini C."/>
            <person name="Antonin V."/>
            <person name="Barry K.W."/>
            <person name="Bougher N.L."/>
            <person name="Buchanan P."/>
            <person name="Buyck B."/>
            <person name="Bense V."/>
            <person name="Catcheside P."/>
            <person name="Chovatia M."/>
            <person name="Cooper J."/>
            <person name="Damon W."/>
            <person name="Desjardin D."/>
            <person name="Finy P."/>
            <person name="Geml J."/>
            <person name="Haridas S."/>
            <person name="Hughes K."/>
            <person name="Justo A."/>
            <person name="Karasinski D."/>
            <person name="Kautmanova I."/>
            <person name="Kiss B."/>
            <person name="Kocsube S."/>
            <person name="Kotiranta H."/>
            <person name="LaButti K.M."/>
            <person name="Lechner B.E."/>
            <person name="Liimatainen K."/>
            <person name="Lipzen A."/>
            <person name="Lukacs Z."/>
            <person name="Mihaltcheva S."/>
            <person name="Morgado L.N."/>
            <person name="Niskanen T."/>
            <person name="Noordeloos M.E."/>
            <person name="Ohm R.A."/>
            <person name="Ortiz-Santana B."/>
            <person name="Ovrebo C."/>
            <person name="Racz N."/>
            <person name="Riley R."/>
            <person name="Savchenko A."/>
            <person name="Shiryaev A."/>
            <person name="Soop K."/>
            <person name="Spirin V."/>
            <person name="Szebenyi C."/>
            <person name="Tomsovsky M."/>
            <person name="Tulloss R.E."/>
            <person name="Uehling J."/>
            <person name="Grigoriev I.V."/>
            <person name="Vagvolgyi C."/>
            <person name="Papp T."/>
            <person name="Martin F.M."/>
            <person name="Miettinen O."/>
            <person name="Hibbett D.S."/>
            <person name="Nagy L.G."/>
        </authorList>
    </citation>
    <scope>NUCLEOTIDE SEQUENCE [LARGE SCALE GENOMIC DNA]</scope>
    <source>
        <strain evidence="1 2">NL-1719</strain>
    </source>
</reference>
<organism evidence="1 2">
    <name type="scientific">Pluteus cervinus</name>
    <dbReference type="NCBI Taxonomy" id="181527"/>
    <lineage>
        <taxon>Eukaryota</taxon>
        <taxon>Fungi</taxon>
        <taxon>Dikarya</taxon>
        <taxon>Basidiomycota</taxon>
        <taxon>Agaricomycotina</taxon>
        <taxon>Agaricomycetes</taxon>
        <taxon>Agaricomycetidae</taxon>
        <taxon>Agaricales</taxon>
        <taxon>Pluteineae</taxon>
        <taxon>Pluteaceae</taxon>
        <taxon>Pluteus</taxon>
    </lineage>
</organism>
<proteinExistence type="predicted"/>
<keyword evidence="2" id="KW-1185">Reference proteome</keyword>
<dbReference type="Proteomes" id="UP000308600">
    <property type="component" value="Unassembled WGS sequence"/>
</dbReference>
<accession>A0ACD3AD70</accession>
<evidence type="ECO:0000313" key="2">
    <source>
        <dbReference type="Proteomes" id="UP000308600"/>
    </source>
</evidence>
<sequence length="151" mass="15633">MSNYHQETAVESDEDIGELHEVQENGSQGLGTSVQPLGTSMDIQAGRLNNESRYAINTLPFELGLMNFTPVASGQESAAPGTDNGDQGQIAVSSGLILATAAALYGLVLAIVVALRGIFPAPGGGAIGRGPAFNRPPVESDPYDADDEEGF</sequence>
<protein>
    <submittedName>
        <fullName evidence="1">Uncharacterized protein</fullName>
    </submittedName>
</protein>
<name>A0ACD3AD70_9AGAR</name>
<gene>
    <name evidence="1" type="ORF">BDN72DRAFT_319167</name>
</gene>
<evidence type="ECO:0000313" key="1">
    <source>
        <dbReference type="EMBL" id="TFK63522.1"/>
    </source>
</evidence>
<dbReference type="EMBL" id="ML208518">
    <property type="protein sequence ID" value="TFK63522.1"/>
    <property type="molecule type" value="Genomic_DNA"/>
</dbReference>